<proteinExistence type="predicted"/>
<accession>A0A1P8KCM8</accession>
<dbReference type="SUPFAM" id="SSF54593">
    <property type="entry name" value="Glyoxalase/Bleomycin resistance protein/Dihydroxybiphenyl dioxygenase"/>
    <property type="match status" value="1"/>
</dbReference>
<reference evidence="2 3" key="1">
    <citation type="submission" date="2017-01" db="EMBL/GenBank/DDBJ databases">
        <authorList>
            <person name="Mah S.A."/>
            <person name="Swanson W.J."/>
            <person name="Moy G.W."/>
            <person name="Vacquier V.D."/>
        </authorList>
    </citation>
    <scope>NUCLEOTIDE SEQUENCE [LARGE SCALE GENOMIC DNA]</scope>
    <source>
        <strain evidence="2 3">DSM 22694</strain>
    </source>
</reference>
<dbReference type="Proteomes" id="UP000186110">
    <property type="component" value="Chromosome"/>
</dbReference>
<organism evidence="2 3">
    <name type="scientific">Rhodoferax saidenbachensis</name>
    <dbReference type="NCBI Taxonomy" id="1484693"/>
    <lineage>
        <taxon>Bacteria</taxon>
        <taxon>Pseudomonadati</taxon>
        <taxon>Pseudomonadota</taxon>
        <taxon>Betaproteobacteria</taxon>
        <taxon>Burkholderiales</taxon>
        <taxon>Comamonadaceae</taxon>
        <taxon>Rhodoferax</taxon>
    </lineage>
</organism>
<dbReference type="InterPro" id="IPR029068">
    <property type="entry name" value="Glyas_Bleomycin-R_OHBP_Dase"/>
</dbReference>
<evidence type="ECO:0000259" key="1">
    <source>
        <dbReference type="Pfam" id="PF13468"/>
    </source>
</evidence>
<keyword evidence="3" id="KW-1185">Reference proteome</keyword>
<dbReference type="EMBL" id="CP019239">
    <property type="protein sequence ID" value="APW43688.1"/>
    <property type="molecule type" value="Genomic_DNA"/>
</dbReference>
<dbReference type="eggNOG" id="COG0346">
    <property type="taxonomic scope" value="Bacteria"/>
</dbReference>
<dbReference type="RefSeq" id="WP_076069769.1">
    <property type="nucleotide sequence ID" value="NZ_CP019239.1"/>
</dbReference>
<protein>
    <recommendedName>
        <fullName evidence="1">Glyoxalase-like domain-containing protein</fullName>
    </recommendedName>
</protein>
<dbReference type="InterPro" id="IPR025870">
    <property type="entry name" value="Glyoxalase-like_dom"/>
</dbReference>
<evidence type="ECO:0000313" key="2">
    <source>
        <dbReference type="EMBL" id="APW43688.1"/>
    </source>
</evidence>
<dbReference type="KEGG" id="rsb:RS694_14865"/>
<dbReference type="STRING" id="1484693.RS694_14865"/>
<sequence>MKTQIDHLVVVANTLEQGVQWCEATLGITPGPGGEHAQYGTHNRLFKIATPAHPLAYFEIIAIDPGRIRPAAAESKRWFDMDDAALQAAVATEPRLVHFVANTDDIQAARNALKAQGVDRGPAVQASRHSRRGLLQWQITVREDGQRLFNGALPSLIQWGKANDAEPLRLHPRNSLPRSGVTLQSIAISYPTGEKLQAALDAIQLGGITVATGPANLTATLQTPKGLVTLQSQGI</sequence>
<name>A0A1P8KCM8_9BURK</name>
<feature type="domain" description="Glyoxalase-like" evidence="1">
    <location>
        <begin position="5"/>
        <end position="202"/>
    </location>
</feature>
<dbReference type="Gene3D" id="3.10.180.10">
    <property type="entry name" value="2,3-Dihydroxybiphenyl 1,2-Dioxygenase, domain 1"/>
    <property type="match status" value="1"/>
</dbReference>
<dbReference type="Pfam" id="PF13468">
    <property type="entry name" value="Glyoxalase_3"/>
    <property type="match status" value="1"/>
</dbReference>
<evidence type="ECO:0000313" key="3">
    <source>
        <dbReference type="Proteomes" id="UP000186110"/>
    </source>
</evidence>
<gene>
    <name evidence="2" type="ORF">RS694_14865</name>
</gene>
<dbReference type="AlphaFoldDB" id="A0A1P8KCM8"/>